<dbReference type="AlphaFoldDB" id="A0A9N8DZ33"/>
<comment type="caution">
    <text evidence="1">The sequence shown here is derived from an EMBL/GenBank/DDBJ whole genome shotgun (WGS) entry which is preliminary data.</text>
</comment>
<protein>
    <submittedName>
        <fullName evidence="1">Uncharacterized protein</fullName>
    </submittedName>
</protein>
<sequence length="152" mass="17760">MMKQSRSNSINNKRVSFGYEVDIPMTAAPVMLTYEYQQSKWYTESELTLIEITNRTMAKNYGVSRGLELVYDELFGQQLEAFQRYHTRSVLGEQRAQQQETGYVDDLDLQLFSRYISERSSMDAQYRATPRLSGSGGYSQNWLGFRELLDWC</sequence>
<gene>
    <name evidence="1" type="ORF">SEMRO_356_G125210.1</name>
</gene>
<evidence type="ECO:0000313" key="2">
    <source>
        <dbReference type="Proteomes" id="UP001153069"/>
    </source>
</evidence>
<evidence type="ECO:0000313" key="1">
    <source>
        <dbReference type="EMBL" id="CAB9508669.1"/>
    </source>
</evidence>
<accession>A0A9N8DZ33</accession>
<proteinExistence type="predicted"/>
<dbReference type="EMBL" id="CAICTM010000355">
    <property type="protein sequence ID" value="CAB9508669.1"/>
    <property type="molecule type" value="Genomic_DNA"/>
</dbReference>
<keyword evidence="2" id="KW-1185">Reference proteome</keyword>
<organism evidence="1 2">
    <name type="scientific">Seminavis robusta</name>
    <dbReference type="NCBI Taxonomy" id="568900"/>
    <lineage>
        <taxon>Eukaryota</taxon>
        <taxon>Sar</taxon>
        <taxon>Stramenopiles</taxon>
        <taxon>Ochrophyta</taxon>
        <taxon>Bacillariophyta</taxon>
        <taxon>Bacillariophyceae</taxon>
        <taxon>Bacillariophycidae</taxon>
        <taxon>Naviculales</taxon>
        <taxon>Naviculaceae</taxon>
        <taxon>Seminavis</taxon>
    </lineage>
</organism>
<reference evidence="1" key="1">
    <citation type="submission" date="2020-06" db="EMBL/GenBank/DDBJ databases">
        <authorList>
            <consortium name="Plant Systems Biology data submission"/>
        </authorList>
    </citation>
    <scope>NUCLEOTIDE SEQUENCE</scope>
    <source>
        <strain evidence="1">D6</strain>
    </source>
</reference>
<name>A0A9N8DZ33_9STRA</name>
<dbReference type="Proteomes" id="UP001153069">
    <property type="component" value="Unassembled WGS sequence"/>
</dbReference>